<evidence type="ECO:0000259" key="1">
    <source>
        <dbReference type="Pfam" id="PF13881"/>
    </source>
</evidence>
<comment type="caution">
    <text evidence="2">The sequence shown here is derived from an EMBL/GenBank/DDBJ whole genome shotgun (WGS) entry which is preliminary data.</text>
</comment>
<dbReference type="EMBL" id="JALJOR010000006">
    <property type="protein sequence ID" value="KAK9815908.1"/>
    <property type="molecule type" value="Genomic_DNA"/>
</dbReference>
<dbReference type="InterPro" id="IPR039540">
    <property type="entry name" value="UBL3-like_ubiquitin_dom"/>
</dbReference>
<keyword evidence="3" id="KW-1185">Reference proteome</keyword>
<sequence>MSQTAILIRFRHTQGDVGPFSFPASATVHGLKERLLAEWPAEGPLSSERPNAAADLKLILGGKFLDVNTVLADLRAAMGDPQADTVVTIHIVVRPQTAAKATVKSEEASKQACCSIC</sequence>
<dbReference type="Gene3D" id="3.10.20.90">
    <property type="entry name" value="Phosphatidylinositol 3-kinase Catalytic Subunit, Chain A, domain 1"/>
    <property type="match status" value="1"/>
</dbReference>
<evidence type="ECO:0000313" key="3">
    <source>
        <dbReference type="Proteomes" id="UP001489004"/>
    </source>
</evidence>
<name>A0AAW1Q4X6_9CHLO</name>
<proteinExistence type="predicted"/>
<accession>A0AAW1Q4X6</accession>
<organism evidence="2 3">
    <name type="scientific">[Myrmecia] bisecta</name>
    <dbReference type="NCBI Taxonomy" id="41462"/>
    <lineage>
        <taxon>Eukaryota</taxon>
        <taxon>Viridiplantae</taxon>
        <taxon>Chlorophyta</taxon>
        <taxon>core chlorophytes</taxon>
        <taxon>Trebouxiophyceae</taxon>
        <taxon>Trebouxiales</taxon>
        <taxon>Trebouxiaceae</taxon>
        <taxon>Myrmecia</taxon>
    </lineage>
</organism>
<dbReference type="InterPro" id="IPR040015">
    <property type="entry name" value="UBL3-like"/>
</dbReference>
<dbReference type="AlphaFoldDB" id="A0AAW1Q4X6"/>
<dbReference type="PANTHER" id="PTHR13169">
    <property type="entry name" value="UBIQUITIN-LIKE PROTEIN 3 HCG-1 PROTEIN"/>
    <property type="match status" value="1"/>
</dbReference>
<dbReference type="SUPFAM" id="SSF54236">
    <property type="entry name" value="Ubiquitin-like"/>
    <property type="match status" value="1"/>
</dbReference>
<evidence type="ECO:0000313" key="2">
    <source>
        <dbReference type="EMBL" id="KAK9815908.1"/>
    </source>
</evidence>
<reference evidence="2 3" key="1">
    <citation type="journal article" date="2024" name="Nat. Commun.">
        <title>Phylogenomics reveals the evolutionary origins of lichenization in chlorophyte algae.</title>
        <authorList>
            <person name="Puginier C."/>
            <person name="Libourel C."/>
            <person name="Otte J."/>
            <person name="Skaloud P."/>
            <person name="Haon M."/>
            <person name="Grisel S."/>
            <person name="Petersen M."/>
            <person name="Berrin J.G."/>
            <person name="Delaux P.M."/>
            <person name="Dal Grande F."/>
            <person name="Keller J."/>
        </authorList>
    </citation>
    <scope>NUCLEOTIDE SEQUENCE [LARGE SCALE GENOMIC DNA]</scope>
    <source>
        <strain evidence="2 3">SAG 2043</strain>
    </source>
</reference>
<protein>
    <recommendedName>
        <fullName evidence="1">UBL3-like ubiquitin domain-containing protein</fullName>
    </recommendedName>
</protein>
<dbReference type="Proteomes" id="UP001489004">
    <property type="component" value="Unassembled WGS sequence"/>
</dbReference>
<dbReference type="PANTHER" id="PTHR13169:SF0">
    <property type="entry name" value="UBIQUITIN-LIKE PROTEIN 3"/>
    <property type="match status" value="1"/>
</dbReference>
<dbReference type="Pfam" id="PF13881">
    <property type="entry name" value="Rad60-SLD_2"/>
    <property type="match status" value="1"/>
</dbReference>
<dbReference type="InterPro" id="IPR029071">
    <property type="entry name" value="Ubiquitin-like_domsf"/>
</dbReference>
<gene>
    <name evidence="2" type="ORF">WJX72_011760</name>
</gene>
<feature type="domain" description="UBL3-like ubiquitin" evidence="1">
    <location>
        <begin position="5"/>
        <end position="117"/>
    </location>
</feature>